<accession>A0A972FVW9</accession>
<evidence type="ECO:0000313" key="8">
    <source>
        <dbReference type="EMBL" id="NMH63587.1"/>
    </source>
</evidence>
<dbReference type="AlphaFoldDB" id="A0A972FVW9"/>
<organism evidence="8 9">
    <name type="scientific">Shewanella salipaludis</name>
    <dbReference type="NCBI Taxonomy" id="2723052"/>
    <lineage>
        <taxon>Bacteria</taxon>
        <taxon>Pseudomonadati</taxon>
        <taxon>Pseudomonadota</taxon>
        <taxon>Gammaproteobacteria</taxon>
        <taxon>Alteromonadales</taxon>
        <taxon>Shewanellaceae</taxon>
        <taxon>Shewanella</taxon>
    </lineage>
</organism>
<evidence type="ECO:0000256" key="4">
    <source>
        <dbReference type="ARBA" id="ARBA00047645"/>
    </source>
</evidence>
<evidence type="ECO:0000256" key="2">
    <source>
        <dbReference type="ARBA" id="ARBA00012150"/>
    </source>
</evidence>
<dbReference type="PRINTS" id="PR00112">
    <property type="entry name" value="ACYLPHPHTASE"/>
</dbReference>
<dbReference type="Proteomes" id="UP000737113">
    <property type="component" value="Unassembled WGS sequence"/>
</dbReference>
<name>A0A972FVW9_9GAMM</name>
<reference evidence="8" key="1">
    <citation type="submission" date="2020-04" db="EMBL/GenBank/DDBJ databases">
        <title>Description of Shewanella salipaludis sp. nov., isolated from a salt marsh.</title>
        <authorList>
            <person name="Park S."/>
            <person name="Yoon J.-H."/>
        </authorList>
    </citation>
    <scope>NUCLEOTIDE SEQUENCE</scope>
    <source>
        <strain evidence="8">SHSM-M6</strain>
    </source>
</reference>
<dbReference type="PANTHER" id="PTHR47268">
    <property type="entry name" value="ACYLPHOSPHATASE"/>
    <property type="match status" value="1"/>
</dbReference>
<protein>
    <recommendedName>
        <fullName evidence="3 5">acylphosphatase</fullName>
        <ecNumber evidence="2 5">3.6.1.7</ecNumber>
    </recommendedName>
</protein>
<feature type="domain" description="Acylphosphatase-like" evidence="7">
    <location>
        <begin position="3"/>
        <end position="90"/>
    </location>
</feature>
<evidence type="ECO:0000256" key="3">
    <source>
        <dbReference type="ARBA" id="ARBA00015991"/>
    </source>
</evidence>
<comment type="caution">
    <text evidence="8">The sequence shown here is derived from an EMBL/GenBank/DDBJ whole genome shotgun (WGS) entry which is preliminary data.</text>
</comment>
<evidence type="ECO:0000259" key="7">
    <source>
        <dbReference type="PROSITE" id="PS51160"/>
    </source>
</evidence>
<dbReference type="InterPro" id="IPR036046">
    <property type="entry name" value="Acylphosphatase-like_dom_sf"/>
</dbReference>
<evidence type="ECO:0000313" key="9">
    <source>
        <dbReference type="Proteomes" id="UP000737113"/>
    </source>
</evidence>
<feature type="active site" evidence="5">
    <location>
        <position position="36"/>
    </location>
</feature>
<dbReference type="InterPro" id="IPR001792">
    <property type="entry name" value="Acylphosphatase-like_dom"/>
</dbReference>
<dbReference type="PROSITE" id="PS00150">
    <property type="entry name" value="ACYLPHOSPHATASE_1"/>
    <property type="match status" value="1"/>
</dbReference>
<dbReference type="InterPro" id="IPR017968">
    <property type="entry name" value="Acylphosphatase_CS"/>
</dbReference>
<dbReference type="PROSITE" id="PS51160">
    <property type="entry name" value="ACYLPHOSPHATASE_3"/>
    <property type="match status" value="1"/>
</dbReference>
<dbReference type="GO" id="GO:0003998">
    <property type="term" value="F:acylphosphatase activity"/>
    <property type="evidence" value="ECO:0007669"/>
    <property type="project" value="UniProtKB-EC"/>
</dbReference>
<dbReference type="RefSeq" id="WP_169562236.1">
    <property type="nucleotide sequence ID" value="NZ_JAAXYH010000001.1"/>
</dbReference>
<feature type="active site" evidence="5">
    <location>
        <position position="18"/>
    </location>
</feature>
<dbReference type="EC" id="3.6.1.7" evidence="2 5"/>
<comment type="catalytic activity">
    <reaction evidence="4 5">
        <text>an acyl phosphate + H2O = a carboxylate + phosphate + H(+)</text>
        <dbReference type="Rhea" id="RHEA:14965"/>
        <dbReference type="ChEBI" id="CHEBI:15377"/>
        <dbReference type="ChEBI" id="CHEBI:15378"/>
        <dbReference type="ChEBI" id="CHEBI:29067"/>
        <dbReference type="ChEBI" id="CHEBI:43474"/>
        <dbReference type="ChEBI" id="CHEBI:59918"/>
        <dbReference type="EC" id="3.6.1.7"/>
    </reaction>
</comment>
<dbReference type="InterPro" id="IPR020456">
    <property type="entry name" value="Acylphosphatase"/>
</dbReference>
<gene>
    <name evidence="8" type="ORF">HC757_00100</name>
</gene>
<evidence type="ECO:0000256" key="5">
    <source>
        <dbReference type="PROSITE-ProRule" id="PRU00520"/>
    </source>
</evidence>
<dbReference type="Pfam" id="PF00708">
    <property type="entry name" value="Acylphosphatase"/>
    <property type="match status" value="1"/>
</dbReference>
<dbReference type="EMBL" id="JAAXYH010000001">
    <property type="protein sequence ID" value="NMH63587.1"/>
    <property type="molecule type" value="Genomic_DNA"/>
</dbReference>
<dbReference type="PANTHER" id="PTHR47268:SF4">
    <property type="entry name" value="ACYLPHOSPHATASE"/>
    <property type="match status" value="1"/>
</dbReference>
<dbReference type="Gene3D" id="3.30.70.100">
    <property type="match status" value="1"/>
</dbReference>
<dbReference type="SUPFAM" id="SSF54975">
    <property type="entry name" value="Acylphosphatase/BLUF domain-like"/>
    <property type="match status" value="1"/>
</dbReference>
<sequence length="91" mass="10009">MKRVLIKVEGQVQGVDFRRYTVLKARELGITGYVSNQADGSVLILAQGSHAAVNNLLLWCDTGSPLAKVTRITVEEDEANDIYLDFSIVQS</sequence>
<comment type="similarity">
    <text evidence="1 6">Belongs to the acylphosphatase family.</text>
</comment>
<keyword evidence="5 8" id="KW-0378">Hydrolase</keyword>
<evidence type="ECO:0000256" key="1">
    <source>
        <dbReference type="ARBA" id="ARBA00005614"/>
    </source>
</evidence>
<dbReference type="NCBIfam" id="NF011003">
    <property type="entry name" value="PRK14429.1"/>
    <property type="match status" value="1"/>
</dbReference>
<keyword evidence="9" id="KW-1185">Reference proteome</keyword>
<proteinExistence type="inferred from homology"/>
<evidence type="ECO:0000256" key="6">
    <source>
        <dbReference type="RuleBase" id="RU004168"/>
    </source>
</evidence>